<sequence>MRFSLATTALVAAVPALAADAVADGPLGQYKAQFQNFLGKFTGYVAESAVVQDGPVAAVEAKIGEAKISQLTLENWKDTLYAPVQAGSEIPEEWWVLITGRNKTCFGQCEKVEKAFNETAGRFTITPKAPHMAILNCEDERVLCNAWSAGVGSIWAFDMLPEPAAIDIYKRRLNMTTTTADDLVTLQAKGKKSFELLDSWFHPFNGKLAELGLSIPVGYAFWAFSLVPNWAFMLIVSMVSRTIMGNRMQPPQQRRAGATPGAGAAQ</sequence>
<protein>
    <recommendedName>
        <fullName evidence="5">Peptidyl-tRNA hydrolase</fullName>
    </recommendedName>
</protein>
<dbReference type="AlphaFoldDB" id="A0A167VWX3"/>
<dbReference type="RefSeq" id="XP_018704276.1">
    <property type="nucleotide sequence ID" value="XM_018848550.1"/>
</dbReference>
<dbReference type="OrthoDB" id="1733656at2759"/>
<feature type="chain" id="PRO_5007893663" description="Peptidyl-tRNA hydrolase" evidence="2">
    <location>
        <begin position="19"/>
        <end position="266"/>
    </location>
</feature>
<gene>
    <name evidence="3" type="ORF">ISF_04945</name>
</gene>
<keyword evidence="4" id="KW-1185">Reference proteome</keyword>
<proteinExistence type="predicted"/>
<evidence type="ECO:0000256" key="1">
    <source>
        <dbReference type="SAM" id="Phobius"/>
    </source>
</evidence>
<evidence type="ECO:0000313" key="3">
    <source>
        <dbReference type="EMBL" id="OAA63069.1"/>
    </source>
</evidence>
<accession>A0A167VWX3</accession>
<organism evidence="3 4">
    <name type="scientific">Cordyceps fumosorosea (strain ARSEF 2679)</name>
    <name type="common">Isaria fumosorosea</name>
    <dbReference type="NCBI Taxonomy" id="1081104"/>
    <lineage>
        <taxon>Eukaryota</taxon>
        <taxon>Fungi</taxon>
        <taxon>Dikarya</taxon>
        <taxon>Ascomycota</taxon>
        <taxon>Pezizomycotina</taxon>
        <taxon>Sordariomycetes</taxon>
        <taxon>Hypocreomycetidae</taxon>
        <taxon>Hypocreales</taxon>
        <taxon>Cordycipitaceae</taxon>
        <taxon>Cordyceps</taxon>
    </lineage>
</organism>
<dbReference type="STRING" id="1081104.A0A167VWX3"/>
<evidence type="ECO:0008006" key="5">
    <source>
        <dbReference type="Google" id="ProtNLM"/>
    </source>
</evidence>
<evidence type="ECO:0000256" key="2">
    <source>
        <dbReference type="SAM" id="SignalP"/>
    </source>
</evidence>
<keyword evidence="1" id="KW-1133">Transmembrane helix</keyword>
<dbReference type="EMBL" id="AZHB01000011">
    <property type="protein sequence ID" value="OAA63069.1"/>
    <property type="molecule type" value="Genomic_DNA"/>
</dbReference>
<evidence type="ECO:0000313" key="4">
    <source>
        <dbReference type="Proteomes" id="UP000076744"/>
    </source>
</evidence>
<name>A0A167VWX3_CORFA</name>
<dbReference type="GeneID" id="30021237"/>
<dbReference type="Proteomes" id="UP000076744">
    <property type="component" value="Unassembled WGS sequence"/>
</dbReference>
<feature type="transmembrane region" description="Helical" evidence="1">
    <location>
        <begin position="219"/>
        <end position="239"/>
    </location>
</feature>
<keyword evidence="1" id="KW-0812">Transmembrane</keyword>
<reference evidence="3 4" key="1">
    <citation type="journal article" date="2016" name="Genome Biol. Evol.">
        <title>Divergent and convergent evolution of fungal pathogenicity.</title>
        <authorList>
            <person name="Shang Y."/>
            <person name="Xiao G."/>
            <person name="Zheng P."/>
            <person name="Cen K."/>
            <person name="Zhan S."/>
            <person name="Wang C."/>
        </authorList>
    </citation>
    <scope>NUCLEOTIDE SEQUENCE [LARGE SCALE GENOMIC DNA]</scope>
    <source>
        <strain evidence="3 4">ARSEF 2679</strain>
    </source>
</reference>
<keyword evidence="2" id="KW-0732">Signal</keyword>
<keyword evidence="1" id="KW-0472">Membrane</keyword>
<comment type="caution">
    <text evidence="3">The sequence shown here is derived from an EMBL/GenBank/DDBJ whole genome shotgun (WGS) entry which is preliminary data.</text>
</comment>
<feature type="signal peptide" evidence="2">
    <location>
        <begin position="1"/>
        <end position="18"/>
    </location>
</feature>